<evidence type="ECO:0000256" key="2">
    <source>
        <dbReference type="ARBA" id="ARBA00004442"/>
    </source>
</evidence>
<evidence type="ECO:0000256" key="6">
    <source>
        <dbReference type="ARBA" id="ARBA00023136"/>
    </source>
</evidence>
<evidence type="ECO:0000256" key="5">
    <source>
        <dbReference type="ARBA" id="ARBA00022729"/>
    </source>
</evidence>
<evidence type="ECO:0000313" key="8">
    <source>
        <dbReference type="EMBL" id="KXZ42660.1"/>
    </source>
</evidence>
<protein>
    <recommendedName>
        <fullName evidence="10">Right handed beta helix domain-containing protein</fullName>
    </recommendedName>
</protein>
<keyword evidence="4" id="KW-0964">Secreted</keyword>
<keyword evidence="7" id="KW-0998">Cell outer membrane</keyword>
<proteinExistence type="predicted"/>
<keyword evidence="5" id="KW-0732">Signal</keyword>
<dbReference type="EMBL" id="LSYV01000126">
    <property type="protein sequence ID" value="KXZ42660.1"/>
    <property type="molecule type" value="Genomic_DNA"/>
</dbReference>
<dbReference type="PANTHER" id="PTHR19862">
    <property type="entry name" value="WD REPEAT-CONTAINING PROTEIN 48"/>
    <property type="match status" value="1"/>
</dbReference>
<evidence type="ECO:0000256" key="1">
    <source>
        <dbReference type="ARBA" id="ARBA00004196"/>
    </source>
</evidence>
<organism evidence="8 9">
    <name type="scientific">Gonium pectorale</name>
    <name type="common">Green alga</name>
    <dbReference type="NCBI Taxonomy" id="33097"/>
    <lineage>
        <taxon>Eukaryota</taxon>
        <taxon>Viridiplantae</taxon>
        <taxon>Chlorophyta</taxon>
        <taxon>core chlorophytes</taxon>
        <taxon>Chlorophyceae</taxon>
        <taxon>CS clade</taxon>
        <taxon>Chlamydomonadales</taxon>
        <taxon>Volvocaceae</taxon>
        <taxon>Gonium</taxon>
    </lineage>
</organism>
<keyword evidence="9" id="KW-1185">Reference proteome</keyword>
<dbReference type="PANTHER" id="PTHR19862:SF14">
    <property type="entry name" value="WD REPEAT-CONTAINING PROTEIN 48"/>
    <property type="match status" value="1"/>
</dbReference>
<sequence length="207" mass="21731">MFSVNGSSNICGNRANVGSGGAIYIHLYVISLTVDGSSNVSGNQAGGSGGAIYVRWNVDMFSVNGSSNICGNRANVGNGGAIYVQSYVDTLTIDGSSNISGNSAGDSGGAIYVSWNVDMFSVNGSSNISGNSANGGSDTGLLPKKGDPLLIKNNALANTLYKLYTSLITLNTVLFSEMAHIFTEAQEGYLRQRNTERQIHKQRPTRN</sequence>
<dbReference type="Pfam" id="PF02415">
    <property type="entry name" value="Chlam_PMP"/>
    <property type="match status" value="2"/>
</dbReference>
<dbReference type="NCBIfam" id="TIGR01376">
    <property type="entry name" value="POMP_repeat"/>
    <property type="match status" value="2"/>
</dbReference>
<dbReference type="Proteomes" id="UP000075714">
    <property type="component" value="Unassembled WGS sequence"/>
</dbReference>
<evidence type="ECO:0000256" key="4">
    <source>
        <dbReference type="ARBA" id="ARBA00022525"/>
    </source>
</evidence>
<comment type="caution">
    <text evidence="8">The sequence shown here is derived from an EMBL/GenBank/DDBJ whole genome shotgun (WGS) entry which is preliminary data.</text>
</comment>
<reference evidence="9" key="1">
    <citation type="journal article" date="2016" name="Nat. Commun.">
        <title>The Gonium pectorale genome demonstrates co-option of cell cycle regulation during the evolution of multicellularity.</title>
        <authorList>
            <person name="Hanschen E.R."/>
            <person name="Marriage T.N."/>
            <person name="Ferris P.J."/>
            <person name="Hamaji T."/>
            <person name="Toyoda A."/>
            <person name="Fujiyama A."/>
            <person name="Neme R."/>
            <person name="Noguchi H."/>
            <person name="Minakuchi Y."/>
            <person name="Suzuki M."/>
            <person name="Kawai-Toyooka H."/>
            <person name="Smith D.R."/>
            <person name="Sparks H."/>
            <person name="Anderson J."/>
            <person name="Bakaric R."/>
            <person name="Luria V."/>
            <person name="Karger A."/>
            <person name="Kirschner M.W."/>
            <person name="Durand P.M."/>
            <person name="Michod R.E."/>
            <person name="Nozaki H."/>
            <person name="Olson B.J."/>
        </authorList>
    </citation>
    <scope>NUCLEOTIDE SEQUENCE [LARGE SCALE GENOMIC DNA]</scope>
    <source>
        <strain evidence="9">NIES-2863</strain>
    </source>
</reference>
<evidence type="ECO:0000256" key="3">
    <source>
        <dbReference type="ARBA" id="ARBA00004613"/>
    </source>
</evidence>
<dbReference type="GO" id="GO:0000724">
    <property type="term" value="P:double-strand break repair via homologous recombination"/>
    <property type="evidence" value="ECO:0007669"/>
    <property type="project" value="TreeGrafter"/>
</dbReference>
<dbReference type="AlphaFoldDB" id="A0A150G016"/>
<comment type="subcellular location">
    <subcellularLocation>
        <location evidence="1">Cell envelope</location>
    </subcellularLocation>
    <subcellularLocation>
        <location evidence="2">Cell outer membrane</location>
    </subcellularLocation>
    <subcellularLocation>
        <location evidence="3">Secreted</location>
    </subcellularLocation>
</comment>
<evidence type="ECO:0000313" key="9">
    <source>
        <dbReference type="Proteomes" id="UP000075714"/>
    </source>
</evidence>
<dbReference type="InterPro" id="IPR003368">
    <property type="entry name" value="POMP_repeat"/>
</dbReference>
<evidence type="ECO:0008006" key="10">
    <source>
        <dbReference type="Google" id="ProtNLM"/>
    </source>
</evidence>
<gene>
    <name evidence="8" type="ORF">GPECTOR_126g516</name>
</gene>
<accession>A0A150G016</accession>
<dbReference type="GO" id="GO:0043130">
    <property type="term" value="F:ubiquitin binding"/>
    <property type="evidence" value="ECO:0007669"/>
    <property type="project" value="TreeGrafter"/>
</dbReference>
<name>A0A150G016_GONPE</name>
<dbReference type="OrthoDB" id="10072432at2759"/>
<evidence type="ECO:0000256" key="7">
    <source>
        <dbReference type="ARBA" id="ARBA00023237"/>
    </source>
</evidence>
<dbReference type="GO" id="GO:0005576">
    <property type="term" value="C:extracellular region"/>
    <property type="evidence" value="ECO:0007669"/>
    <property type="project" value="UniProtKB-SubCell"/>
</dbReference>
<keyword evidence="6" id="KW-0472">Membrane</keyword>
<dbReference type="InterPro" id="IPR051246">
    <property type="entry name" value="WDR48"/>
</dbReference>